<dbReference type="RefSeq" id="WP_060845266.1">
    <property type="nucleotide sequence ID" value="NZ_AP014704.1"/>
</dbReference>
<reference evidence="2" key="2">
    <citation type="submission" date="2015-01" db="EMBL/GenBank/DDBJ databases">
        <title>Complete genome sequence of Methylobacterium aquaticum strain 22A.</title>
        <authorList>
            <person name="Tani A."/>
            <person name="Ogura Y."/>
            <person name="Hayashi T."/>
        </authorList>
    </citation>
    <scope>NUCLEOTIDE SEQUENCE [LARGE SCALE GENOMIC DNA]</scope>
    <source>
        <strain evidence="2">MA-22A</strain>
    </source>
</reference>
<name>A0A0C6FEZ8_9HYPH</name>
<evidence type="ECO:0000313" key="2">
    <source>
        <dbReference type="Proteomes" id="UP000061432"/>
    </source>
</evidence>
<dbReference type="Proteomes" id="UP000061432">
    <property type="component" value="Chromosome"/>
</dbReference>
<proteinExistence type="predicted"/>
<gene>
    <name evidence="1" type="ORF">Maq22A_c00505</name>
</gene>
<evidence type="ECO:0000313" key="1">
    <source>
        <dbReference type="EMBL" id="BAQ43609.1"/>
    </source>
</evidence>
<sequence>MMSIGAAVTAATTLVGQALPAGLMGERPRASATPGQAIAGFPAAASAGRAASEDALADGALLKAVEAGLREAGYLRGARAARLPG</sequence>
<dbReference type="STRING" id="270351.Maq22A_c00505"/>
<dbReference type="EMBL" id="AP014704">
    <property type="protein sequence ID" value="BAQ43609.1"/>
    <property type="molecule type" value="Genomic_DNA"/>
</dbReference>
<accession>A0A0C6FEZ8</accession>
<protein>
    <submittedName>
        <fullName evidence="1">Uncharacterized protein</fullName>
    </submittedName>
</protein>
<reference evidence="1 2" key="1">
    <citation type="journal article" date="2015" name="Genome Announc.">
        <title>Complete Genome Sequence of Methylobacterium aquaticum Strain 22A, Isolated from Racomitrium japonicum Moss.</title>
        <authorList>
            <person name="Tani A."/>
            <person name="Ogura Y."/>
            <person name="Hayashi T."/>
            <person name="Kimbara K."/>
        </authorList>
    </citation>
    <scope>NUCLEOTIDE SEQUENCE [LARGE SCALE GENOMIC DNA]</scope>
    <source>
        <strain evidence="1 2">MA-22A</strain>
    </source>
</reference>
<dbReference type="AlphaFoldDB" id="A0A0C6FEZ8"/>
<organism evidence="1 2">
    <name type="scientific">Methylobacterium aquaticum</name>
    <dbReference type="NCBI Taxonomy" id="270351"/>
    <lineage>
        <taxon>Bacteria</taxon>
        <taxon>Pseudomonadati</taxon>
        <taxon>Pseudomonadota</taxon>
        <taxon>Alphaproteobacteria</taxon>
        <taxon>Hyphomicrobiales</taxon>
        <taxon>Methylobacteriaceae</taxon>
        <taxon>Methylobacterium</taxon>
    </lineage>
</organism>
<dbReference type="KEGG" id="maqu:Maq22A_c00505"/>
<dbReference type="PATRIC" id="fig|270351.10.peg.99"/>